<feature type="signal peptide" evidence="1">
    <location>
        <begin position="1"/>
        <end position="25"/>
    </location>
</feature>
<dbReference type="PANTHER" id="PTHR36933">
    <property type="entry name" value="SLL0788 PROTEIN"/>
    <property type="match status" value="1"/>
</dbReference>
<feature type="domain" description="DUF305" evidence="2">
    <location>
        <begin position="47"/>
        <end position="194"/>
    </location>
</feature>
<evidence type="ECO:0000313" key="3">
    <source>
        <dbReference type="EMBL" id="GAA2078823.1"/>
    </source>
</evidence>
<evidence type="ECO:0000313" key="4">
    <source>
        <dbReference type="Proteomes" id="UP001501480"/>
    </source>
</evidence>
<feature type="chain" id="PRO_5047238915" evidence="1">
    <location>
        <begin position="26"/>
        <end position="197"/>
    </location>
</feature>
<name>A0ABN2VZX4_9ACTN</name>
<protein>
    <submittedName>
        <fullName evidence="3">DUF305 domain-containing protein</fullName>
    </submittedName>
</protein>
<dbReference type="Proteomes" id="UP001501480">
    <property type="component" value="Unassembled WGS sequence"/>
</dbReference>
<dbReference type="PANTHER" id="PTHR36933:SF1">
    <property type="entry name" value="SLL0788 PROTEIN"/>
    <property type="match status" value="1"/>
</dbReference>
<keyword evidence="1" id="KW-0732">Signal</keyword>
<dbReference type="InterPro" id="IPR012347">
    <property type="entry name" value="Ferritin-like"/>
</dbReference>
<evidence type="ECO:0000259" key="2">
    <source>
        <dbReference type="Pfam" id="PF03713"/>
    </source>
</evidence>
<dbReference type="RefSeq" id="WP_344327282.1">
    <property type="nucleotide sequence ID" value="NZ_BAAAPY010000005.1"/>
</dbReference>
<dbReference type="EMBL" id="BAAAPY010000005">
    <property type="protein sequence ID" value="GAA2078823.1"/>
    <property type="molecule type" value="Genomic_DNA"/>
</dbReference>
<accession>A0ABN2VZX4</accession>
<dbReference type="Pfam" id="PF03713">
    <property type="entry name" value="DUF305"/>
    <property type="match status" value="1"/>
</dbReference>
<evidence type="ECO:0000256" key="1">
    <source>
        <dbReference type="SAM" id="SignalP"/>
    </source>
</evidence>
<comment type="caution">
    <text evidence="3">The sequence shown here is derived from an EMBL/GenBank/DDBJ whole genome shotgun (WGS) entry which is preliminary data.</text>
</comment>
<dbReference type="PROSITE" id="PS51257">
    <property type="entry name" value="PROKAR_LIPOPROTEIN"/>
    <property type="match status" value="1"/>
</dbReference>
<sequence>MKKTTRTTAAIALALSLTLAGCADTDDDAGTGAAEVAQENANVNDADVMFATMMLPHHEQAIEMSDIVLEKDDVDPDVRALAEQIKAAQGPEIEQLEGWLEEWGVDADDMGSMDHGDHGSMSGMMSEADLEELRSADGQEASRLFLEQMIEHHRGAVEMAEAQVEDGRSPEAVELARTIVETQNEEIEQMESLLQTL</sequence>
<proteinExistence type="predicted"/>
<dbReference type="Gene3D" id="1.20.1260.10">
    <property type="match status" value="1"/>
</dbReference>
<keyword evidence="4" id="KW-1185">Reference proteome</keyword>
<dbReference type="InterPro" id="IPR005183">
    <property type="entry name" value="DUF305_CopM-like"/>
</dbReference>
<organism evidence="3 4">
    <name type="scientific">Aeromicrobium halocynthiae</name>
    <dbReference type="NCBI Taxonomy" id="560557"/>
    <lineage>
        <taxon>Bacteria</taxon>
        <taxon>Bacillati</taxon>
        <taxon>Actinomycetota</taxon>
        <taxon>Actinomycetes</taxon>
        <taxon>Propionibacteriales</taxon>
        <taxon>Nocardioidaceae</taxon>
        <taxon>Aeromicrobium</taxon>
    </lineage>
</organism>
<gene>
    <name evidence="3" type="ORF">GCM10009821_18490</name>
</gene>
<reference evidence="3 4" key="1">
    <citation type="journal article" date="2019" name="Int. J. Syst. Evol. Microbiol.">
        <title>The Global Catalogue of Microorganisms (GCM) 10K type strain sequencing project: providing services to taxonomists for standard genome sequencing and annotation.</title>
        <authorList>
            <consortium name="The Broad Institute Genomics Platform"/>
            <consortium name="The Broad Institute Genome Sequencing Center for Infectious Disease"/>
            <person name="Wu L."/>
            <person name="Ma J."/>
        </authorList>
    </citation>
    <scope>NUCLEOTIDE SEQUENCE [LARGE SCALE GENOMIC DNA]</scope>
    <source>
        <strain evidence="3 4">JCM 15749</strain>
    </source>
</reference>